<protein>
    <submittedName>
        <fullName evidence="1">ERI-6 variant c</fullName>
    </submittedName>
</protein>
<evidence type="ECO:0000313" key="1">
    <source>
        <dbReference type="EMBL" id="ACH90518.1"/>
    </source>
</evidence>
<accession>B5TRE3</accession>
<dbReference type="EMBL" id="FJ009008">
    <property type="protein sequence ID" value="ACH90518.1"/>
    <property type="molecule type" value="mRNA"/>
</dbReference>
<sequence>MTDKENFYSGFFLGRLPGSFDSRFLIKVACFQPGKEERNVFELTTDTKREEDYGEMVHFWVDKGPLQNKSFVRFEENYETFFIHENKMFDRIVHTDKDFYVGVNDLPDSDIYIHPDLGKMIDTRSIVTPGKKYNFITFEVKQNENNSFDIEIVGGEVQGKEKNSEEPSAKEKIIQKMEQVHEVMKVEYEYNKNEETANWDVIGHLKLIKFYDKDLTSGLRPVLRLMDNRHVALFKKQRETMPIKMIKVIEVDGIWKDDVNFVPQEGTLLPTDHDEKTVVLLGNDYRHKFERLFKREDVFRLESNNTLTHLKFWQTRKVTAVAGHITLRIRSELERKQCYRANRRRKLIKYVENNRHLNELRSDLREKKSVIFSQGLKIDMLESQLSQRQTEFEYRSANAAANSFTRKDHGKLYHCFDIKNQDSTSVSDTMTCRCSMKPCVFYLDSLPAAKTPSLTQLRRIVVLMQQKPSQKIDPKEMLLMTSMHLPFPMQEPSTEYFNAISGCSTSYICVEEMGIGFSFRRHVEKLWMKNLPPATNGTDKAANDLKNQLKVRRNVGKHDRTSRYARKSHN</sequence>
<proteinExistence type="evidence at transcript level"/>
<dbReference type="AlphaFoldDB" id="B5TRE3"/>
<gene>
    <name evidence="1" type="primary">eri-6</name>
    <name evidence="1" type="ORF">C41D11</name>
</gene>
<organism evidence="1">
    <name type="scientific">Caenorhabditis elegans</name>
    <dbReference type="NCBI Taxonomy" id="6239"/>
    <lineage>
        <taxon>Eukaryota</taxon>
        <taxon>Metazoa</taxon>
        <taxon>Ecdysozoa</taxon>
        <taxon>Nematoda</taxon>
        <taxon>Chromadorea</taxon>
        <taxon>Rhabditida</taxon>
        <taxon>Rhabditina</taxon>
        <taxon>Rhabditomorpha</taxon>
        <taxon>Rhabditoidea</taxon>
        <taxon>Rhabditidae</taxon>
        <taxon>Peloderinae</taxon>
        <taxon>Caenorhabditis</taxon>
    </lineage>
</organism>
<name>B5TRE3_CAEEL</name>
<dbReference type="HOGENOM" id="CLU_842608_0_0_1"/>
<reference evidence="1" key="1">
    <citation type="journal article" date="2008" name="Nature">
        <title>Trans-splicing in C. elegans generates the negative RNAi regulator ERI-6/7.</title>
        <authorList>
            <person name="Fischer S.E.J."/>
            <person name="Butler M.D."/>
            <person name="Pan Q."/>
            <person name="Ruvkun G."/>
        </authorList>
    </citation>
    <scope>NUCLEOTIDE SEQUENCE</scope>
    <source>
        <strain evidence="1">Bristol N2</strain>
    </source>
</reference>